<organism evidence="7 8">
    <name type="scientific">Crenobacter cavernae</name>
    <dbReference type="NCBI Taxonomy" id="2290923"/>
    <lineage>
        <taxon>Bacteria</taxon>
        <taxon>Pseudomonadati</taxon>
        <taxon>Pseudomonadota</taxon>
        <taxon>Betaproteobacteria</taxon>
        <taxon>Neisseriales</taxon>
        <taxon>Neisseriaceae</taxon>
        <taxon>Crenobacter</taxon>
    </lineage>
</organism>
<dbReference type="GO" id="GO:0006310">
    <property type="term" value="P:DNA recombination"/>
    <property type="evidence" value="ECO:0007669"/>
    <property type="project" value="UniProtKB-KW"/>
</dbReference>
<dbReference type="InterPro" id="IPR011010">
    <property type="entry name" value="DNA_brk_join_enz"/>
</dbReference>
<dbReference type="SUPFAM" id="SSF56349">
    <property type="entry name" value="DNA breaking-rejoining enzymes"/>
    <property type="match status" value="1"/>
</dbReference>
<dbReference type="OrthoDB" id="9775880at2"/>
<dbReference type="PANTHER" id="PTHR30629">
    <property type="entry name" value="PROPHAGE INTEGRASE"/>
    <property type="match status" value="1"/>
</dbReference>
<evidence type="ECO:0000313" key="8">
    <source>
        <dbReference type="Proteomes" id="UP000254537"/>
    </source>
</evidence>
<dbReference type="InterPro" id="IPR038488">
    <property type="entry name" value="Integrase_DNA-bd_sf"/>
</dbReference>
<dbReference type="Pfam" id="PF13356">
    <property type="entry name" value="Arm-DNA-bind_3"/>
    <property type="match status" value="1"/>
</dbReference>
<dbReference type="AlphaFoldDB" id="A0A345Y5W5"/>
<dbReference type="PANTHER" id="PTHR30629:SF2">
    <property type="entry name" value="PROPHAGE INTEGRASE INTS-RELATED"/>
    <property type="match status" value="1"/>
</dbReference>
<sequence length="513" mass="59004">MARAESKLTIKKLATLKPRDKGEVLRDGGGLVGIVGVAKDGETVTVRFTYQYRDGVRRREKSCGVWTHDDRRDKVPGSKGLAEIRTERDRLRALVKAGIDPIQQEEQERERQEQELAERQRALVKQKEAERREGEAMTMDGLYELWDANHGATLEPHWRAVRRSHWRCHVSPVIGAHKVHHADKQPMLLHYDRMVRKGKEVTARRVLALLKQVIAWGVERQHVADDHPLTRLTIPKKQRTVRADQLPENFDIQQYLNARGDEAVGSDLEDSLAGRALPFAELVTLFNDRLPKATQAITGTHLMRLMLATGIRSSEAVRLRWQWIDLDRRLMIIPAGSMKKRKMHHIHLSSFAVRQLEEMRAIRTGDFVFPAPRKENDHILRTNVGNDISSRQFYRAADESDEAFAARLAKRMVCRRSRKDYDLYNLPGGKWTLYDLRRTVATRLEELGIERDMVGRVLAHAQPDAKTTGRYARHSHWEQRCKALDLLGVALDMCEAGELPLIEVDNVVRMRRA</sequence>
<dbReference type="InterPro" id="IPR013762">
    <property type="entry name" value="Integrase-like_cat_sf"/>
</dbReference>
<dbReference type="GO" id="GO:0003677">
    <property type="term" value="F:DNA binding"/>
    <property type="evidence" value="ECO:0007669"/>
    <property type="project" value="UniProtKB-KW"/>
</dbReference>
<keyword evidence="5" id="KW-0175">Coiled coil</keyword>
<evidence type="ECO:0000313" key="7">
    <source>
        <dbReference type="EMBL" id="AXK39317.1"/>
    </source>
</evidence>
<dbReference type="Pfam" id="PF00589">
    <property type="entry name" value="Phage_integrase"/>
    <property type="match status" value="1"/>
</dbReference>
<dbReference type="Gene3D" id="1.10.443.10">
    <property type="entry name" value="Intergrase catalytic core"/>
    <property type="match status" value="1"/>
</dbReference>
<feature type="domain" description="Tyr recombinase" evidence="6">
    <location>
        <begin position="280"/>
        <end position="485"/>
    </location>
</feature>
<dbReference type="RefSeq" id="WP_115433252.1">
    <property type="nucleotide sequence ID" value="NZ_CP031337.1"/>
</dbReference>
<reference evidence="7 8" key="1">
    <citation type="submission" date="2018-07" db="EMBL/GenBank/DDBJ databases">
        <title>Crenobacter cavernae sp. nov., isolated from a karst cave.</title>
        <authorList>
            <person name="Zhu H."/>
        </authorList>
    </citation>
    <scope>NUCLEOTIDE SEQUENCE [LARGE SCALE GENOMIC DNA]</scope>
    <source>
        <strain evidence="7 8">K1W11S-77</strain>
    </source>
</reference>
<proteinExistence type="inferred from homology"/>
<dbReference type="InterPro" id="IPR025166">
    <property type="entry name" value="Integrase_DNA_bind_dom"/>
</dbReference>
<dbReference type="EMBL" id="CP031337">
    <property type="protein sequence ID" value="AXK39317.1"/>
    <property type="molecule type" value="Genomic_DNA"/>
</dbReference>
<dbReference type="KEGG" id="ccah:DWG20_07670"/>
<accession>A0A345Y5W5</accession>
<keyword evidence="3" id="KW-0238">DNA-binding</keyword>
<name>A0A345Y5W5_9NEIS</name>
<comment type="similarity">
    <text evidence="1">Belongs to the 'phage' integrase family.</text>
</comment>
<evidence type="ECO:0000256" key="5">
    <source>
        <dbReference type="SAM" id="Coils"/>
    </source>
</evidence>
<gene>
    <name evidence="7" type="ORF">DWG20_07670</name>
</gene>
<dbReference type="PROSITE" id="PS51898">
    <property type="entry name" value="TYR_RECOMBINASE"/>
    <property type="match status" value="1"/>
</dbReference>
<evidence type="ECO:0000256" key="4">
    <source>
        <dbReference type="ARBA" id="ARBA00023172"/>
    </source>
</evidence>
<dbReference type="InterPro" id="IPR010998">
    <property type="entry name" value="Integrase_recombinase_N"/>
</dbReference>
<dbReference type="InterPro" id="IPR050808">
    <property type="entry name" value="Phage_Integrase"/>
</dbReference>
<evidence type="ECO:0000256" key="3">
    <source>
        <dbReference type="ARBA" id="ARBA00023125"/>
    </source>
</evidence>
<dbReference type="Proteomes" id="UP000254537">
    <property type="component" value="Chromosome"/>
</dbReference>
<evidence type="ECO:0000259" key="6">
    <source>
        <dbReference type="PROSITE" id="PS51898"/>
    </source>
</evidence>
<protein>
    <recommendedName>
        <fullName evidence="6">Tyr recombinase domain-containing protein</fullName>
    </recommendedName>
</protein>
<dbReference type="GO" id="GO:0015074">
    <property type="term" value="P:DNA integration"/>
    <property type="evidence" value="ECO:0007669"/>
    <property type="project" value="UniProtKB-KW"/>
</dbReference>
<dbReference type="InterPro" id="IPR002104">
    <property type="entry name" value="Integrase_catalytic"/>
</dbReference>
<feature type="coiled-coil region" evidence="5">
    <location>
        <begin position="102"/>
        <end position="129"/>
    </location>
</feature>
<keyword evidence="4" id="KW-0233">DNA recombination</keyword>
<dbReference type="Gene3D" id="3.30.160.390">
    <property type="entry name" value="Integrase, DNA-binding domain"/>
    <property type="match status" value="1"/>
</dbReference>
<evidence type="ECO:0000256" key="1">
    <source>
        <dbReference type="ARBA" id="ARBA00008857"/>
    </source>
</evidence>
<keyword evidence="2" id="KW-0229">DNA integration</keyword>
<dbReference type="Gene3D" id="1.10.150.130">
    <property type="match status" value="1"/>
</dbReference>
<evidence type="ECO:0000256" key="2">
    <source>
        <dbReference type="ARBA" id="ARBA00022908"/>
    </source>
</evidence>